<dbReference type="SMART" id="SM00886">
    <property type="entry name" value="Dabb"/>
    <property type="match status" value="2"/>
</dbReference>
<sequence length="280" mass="30703">MQNSNQHQTLIIHLEAADTSAMLGLKVRTLFFSPLSSSPKPHLKPYSLSSPSNFCIRMSSSSASSQIIEHVVLFKVKDETEPAKVAGMMSGLNGLTSLDQVLHLSAGPIHRNRSSMFKFTHMLHSRYSSKEDLSVYSGHPSHMSVVKELVLPICEDVMAVDWVADNISGPVVPRPGSAMRLTFMRLNEGLGDEEKEKVLGAVGEIKDCLGSLDQMTYGENFSPARAKGFSIASIAIFPGLNELEALDSNPEVVQLQKDKVRDLLDRVIVLDYVVPPPQIC</sequence>
<proteinExistence type="predicted"/>
<evidence type="ECO:0000259" key="2">
    <source>
        <dbReference type="PROSITE" id="PS51502"/>
    </source>
</evidence>
<dbReference type="PANTHER" id="PTHR33178">
    <property type="match status" value="1"/>
</dbReference>
<dbReference type="Gene3D" id="3.30.70.100">
    <property type="match status" value="2"/>
</dbReference>
<dbReference type="PANTHER" id="PTHR33178:SF3">
    <property type="entry name" value="STRESS-RESPONSE A_B BARREL DOMAIN-CONTAINING PROTEIN UP3"/>
    <property type="match status" value="1"/>
</dbReference>
<comment type="subunit">
    <text evidence="1">Homodimer.</text>
</comment>
<accession>A0A438E8V5</accession>
<feature type="domain" description="Stress-response A/B barrel" evidence="2">
    <location>
        <begin position="178"/>
        <end position="272"/>
    </location>
</feature>
<dbReference type="Proteomes" id="UP000288805">
    <property type="component" value="Unassembled WGS sequence"/>
</dbReference>
<dbReference type="Pfam" id="PF07876">
    <property type="entry name" value="Dabb"/>
    <property type="match status" value="2"/>
</dbReference>
<name>A0A438E8V5_VITVI</name>
<evidence type="ECO:0000313" key="4">
    <source>
        <dbReference type="Proteomes" id="UP000288805"/>
    </source>
</evidence>
<organism evidence="3 4">
    <name type="scientific">Vitis vinifera</name>
    <name type="common">Grape</name>
    <dbReference type="NCBI Taxonomy" id="29760"/>
    <lineage>
        <taxon>Eukaryota</taxon>
        <taxon>Viridiplantae</taxon>
        <taxon>Streptophyta</taxon>
        <taxon>Embryophyta</taxon>
        <taxon>Tracheophyta</taxon>
        <taxon>Spermatophyta</taxon>
        <taxon>Magnoliopsida</taxon>
        <taxon>eudicotyledons</taxon>
        <taxon>Gunneridae</taxon>
        <taxon>Pentapetalae</taxon>
        <taxon>rosids</taxon>
        <taxon>Vitales</taxon>
        <taxon>Vitaceae</taxon>
        <taxon>Viteae</taxon>
        <taxon>Vitis</taxon>
    </lineage>
</organism>
<dbReference type="OrthoDB" id="42919at2759"/>
<dbReference type="InterPro" id="IPR011008">
    <property type="entry name" value="Dimeric_a/b-barrel"/>
</dbReference>
<evidence type="ECO:0000313" key="3">
    <source>
        <dbReference type="EMBL" id="RVW44040.1"/>
    </source>
</evidence>
<feature type="domain" description="Stress-response A/B barrel" evidence="2">
    <location>
        <begin position="68"/>
        <end position="162"/>
    </location>
</feature>
<protein>
    <submittedName>
        <fullName evidence="3">Stress-response A/B barrel domain-containing protein UP3</fullName>
    </submittedName>
</protein>
<dbReference type="PROSITE" id="PS51502">
    <property type="entry name" value="S_R_A_B_BARREL"/>
    <property type="match status" value="2"/>
</dbReference>
<dbReference type="AlphaFoldDB" id="A0A438E8V5"/>
<dbReference type="InterPro" id="IPR044662">
    <property type="entry name" value="HS1/DABB1-like"/>
</dbReference>
<evidence type="ECO:0000256" key="1">
    <source>
        <dbReference type="ARBA" id="ARBA00011738"/>
    </source>
</evidence>
<dbReference type="EMBL" id="QGNW01001363">
    <property type="protein sequence ID" value="RVW44040.1"/>
    <property type="molecule type" value="Genomic_DNA"/>
</dbReference>
<dbReference type="SUPFAM" id="SSF54909">
    <property type="entry name" value="Dimeric alpha+beta barrel"/>
    <property type="match status" value="2"/>
</dbReference>
<comment type="caution">
    <text evidence="3">The sequence shown here is derived from an EMBL/GenBank/DDBJ whole genome shotgun (WGS) entry which is preliminary data.</text>
</comment>
<dbReference type="InterPro" id="IPR013097">
    <property type="entry name" value="Dabb"/>
</dbReference>
<reference evidence="3 4" key="1">
    <citation type="journal article" date="2018" name="PLoS Genet.">
        <title>Population sequencing reveals clonal diversity and ancestral inbreeding in the grapevine cultivar Chardonnay.</title>
        <authorList>
            <person name="Roach M.J."/>
            <person name="Johnson D.L."/>
            <person name="Bohlmann J."/>
            <person name="van Vuuren H.J."/>
            <person name="Jones S.J."/>
            <person name="Pretorius I.S."/>
            <person name="Schmidt S.A."/>
            <person name="Borneman A.R."/>
        </authorList>
    </citation>
    <scope>NUCLEOTIDE SEQUENCE [LARGE SCALE GENOMIC DNA]</scope>
    <source>
        <strain evidence="4">cv. Chardonnay</strain>
        <tissue evidence="3">Leaf</tissue>
    </source>
</reference>
<gene>
    <name evidence="3" type="primary">UP3_0</name>
    <name evidence="3" type="ORF">CK203_075004</name>
</gene>